<reference evidence="3 4" key="1">
    <citation type="journal article" date="2021" name="Sci. Rep.">
        <title>Genome sequencing of the multicellular alga Astrephomene provides insights into convergent evolution of germ-soma differentiation.</title>
        <authorList>
            <person name="Yamashita S."/>
            <person name="Yamamoto K."/>
            <person name="Matsuzaki R."/>
            <person name="Suzuki S."/>
            <person name="Yamaguchi H."/>
            <person name="Hirooka S."/>
            <person name="Minakuchi Y."/>
            <person name="Miyagishima S."/>
            <person name="Kawachi M."/>
            <person name="Toyoda A."/>
            <person name="Nozaki H."/>
        </authorList>
    </citation>
    <scope>NUCLEOTIDE SEQUENCE [LARGE SCALE GENOMIC DNA]</scope>
    <source>
        <strain evidence="3 4">NIES-4017</strain>
    </source>
</reference>
<feature type="region of interest" description="Disordered" evidence="2">
    <location>
        <begin position="636"/>
        <end position="693"/>
    </location>
</feature>
<keyword evidence="4" id="KW-1185">Reference proteome</keyword>
<feature type="region of interest" description="Disordered" evidence="2">
    <location>
        <begin position="783"/>
        <end position="842"/>
    </location>
</feature>
<evidence type="ECO:0000256" key="2">
    <source>
        <dbReference type="SAM" id="MobiDB-lite"/>
    </source>
</evidence>
<organism evidence="3 4">
    <name type="scientific">Astrephomene gubernaculifera</name>
    <dbReference type="NCBI Taxonomy" id="47775"/>
    <lineage>
        <taxon>Eukaryota</taxon>
        <taxon>Viridiplantae</taxon>
        <taxon>Chlorophyta</taxon>
        <taxon>core chlorophytes</taxon>
        <taxon>Chlorophyceae</taxon>
        <taxon>CS clade</taxon>
        <taxon>Chlamydomonadales</taxon>
        <taxon>Astrephomenaceae</taxon>
        <taxon>Astrephomene</taxon>
    </lineage>
</organism>
<sequence>MAFSADGGVDRRSPGKESRQSREDEQEDVWAELFGIVHSLAETVGLSLQAFTPSDDKAVSAITKKRLALRSIQGLKQGQLGIQALSEHLKALQAASHTWQRSMMYASKSHQELMEQVESTTEELRVTSERLRVVEAQRLASVRDAESLRTRSAQQEALIKEMQSNMKQREEEMETLQFTAHEAQVDAKSALKSLELLKREAAKADERAQTATAALEDAKTEAAKAQGLAERHQQVVAKLTADNLVFLMQLKKAEADLAAANQERVQLRLAAEQQRGPWFDQVRAGVEERVRQALQRSQELEARLEKRESEHSHQLEALGTHRAQLEEELAAARRHAEELQRRLDAALESQQRAEDQSAASEAIAAELRQRLDNLAAENRVLQDSVRSMRQECTERWVNEQAALGLVGGLEQRIQDLEQTLGKQTAQISSLQRQLDTQAGVNRQLMSRKEEVEWQLMAAMAKLDGGGAAEGPVPLNLHVSGLLQVGGRDKQVSGPQASAAASGGLKPAALAPSSSVGMASVSAAHDTVEPSGHGVDGSASSNALQNSRVTRVGGSEGGGACLLPEPTLLLAEPDSAPRLGSALTDVAATGAGHRAPSQQQPLKAYAGSGQAMMGQVSQSSNPLMMAEPAAFSRNSLTAGAGAVDTPGARGRRASDEGASTAASSPPSSVVLSAELESPHAYPSQPPPAVGGQAHAAVEGASALAIRIVSTGSRPGLAGMSGHGDGGRGPTGPLSRQGSLHDGSHVWLGGAGSPASSDGSDFLFTAGVTVQHGVHVGGAIHTRPPQQALASEQSQQQQGMDGHSVRPPAANGARQSQLRALPAQQSAPDEDTVSTADVQTRGAGRSASSLAEAAAAGNVFGMPSVTDSLASMYGSTGALAGLFSISKGSGMQHSARASATCSPVHPVFCSAASQHASTTSHSSSLSSQQQPQGQPQQGDHVVLAGTPSAVHSTASLGRPSALVDIDELFNLVVDKANPSSGPDISNAAVSQGRWSNQGGAHSRSWEAPPQLAAESPEEESTGAGRLPVASPEEQYAVHEDCRSTLLHAGGAASRGMEDFTASEQAARYSGALDANTSSLQTSCISARPHPHVSNPHANGMGPQPPKANSVKSVRFSEDDVKVPPPQQQGWSFSDHPDTDTSWRGNHMNSALQPQNYGRSSPQGGPQVGHSVGSPARTQGLLQHPAIVMPAAATAMTATKETYFLDDVEATPSKRYSAAGVVVTAVPRAPS</sequence>
<feature type="region of interest" description="Disordered" evidence="2">
    <location>
        <begin position="588"/>
        <end position="608"/>
    </location>
</feature>
<name>A0AAD3HTJ0_9CHLO</name>
<keyword evidence="1" id="KW-0175">Coiled coil</keyword>
<feature type="compositionally biased region" description="Low complexity" evidence="2">
    <location>
        <begin position="657"/>
        <end position="672"/>
    </location>
</feature>
<feature type="compositionally biased region" description="Basic and acidic residues" evidence="2">
    <location>
        <begin position="8"/>
        <end position="23"/>
    </location>
</feature>
<feature type="compositionally biased region" description="Polar residues" evidence="2">
    <location>
        <begin position="1139"/>
        <end position="1161"/>
    </location>
</feature>
<dbReference type="Proteomes" id="UP001054857">
    <property type="component" value="Unassembled WGS sequence"/>
</dbReference>
<feature type="compositionally biased region" description="Low complexity" evidence="2">
    <location>
        <begin position="917"/>
        <end position="936"/>
    </location>
</feature>
<feature type="region of interest" description="Disordered" evidence="2">
    <location>
        <begin position="917"/>
        <end position="938"/>
    </location>
</feature>
<dbReference type="SUPFAM" id="SSF57997">
    <property type="entry name" value="Tropomyosin"/>
    <property type="match status" value="1"/>
</dbReference>
<accession>A0AAD3HTJ0</accession>
<proteinExistence type="predicted"/>
<feature type="region of interest" description="Disordered" evidence="2">
    <location>
        <begin position="977"/>
        <end position="1023"/>
    </location>
</feature>
<comment type="caution">
    <text evidence="3">The sequence shown here is derived from an EMBL/GenBank/DDBJ whole genome shotgun (WGS) entry which is preliminary data.</text>
</comment>
<evidence type="ECO:0000313" key="4">
    <source>
        <dbReference type="Proteomes" id="UP001054857"/>
    </source>
</evidence>
<dbReference type="EMBL" id="BMAR01000064">
    <property type="protein sequence ID" value="GFR52416.1"/>
    <property type="molecule type" value="Genomic_DNA"/>
</dbReference>
<evidence type="ECO:0000256" key="1">
    <source>
        <dbReference type="SAM" id="Coils"/>
    </source>
</evidence>
<feature type="region of interest" description="Disordered" evidence="2">
    <location>
        <begin position="712"/>
        <end position="753"/>
    </location>
</feature>
<feature type="compositionally biased region" description="Polar residues" evidence="2">
    <location>
        <begin position="811"/>
        <end position="836"/>
    </location>
</feature>
<feature type="compositionally biased region" description="Polar residues" evidence="2">
    <location>
        <begin position="977"/>
        <end position="997"/>
    </location>
</feature>
<feature type="region of interest" description="Disordered" evidence="2">
    <location>
        <begin position="487"/>
        <end position="510"/>
    </location>
</feature>
<dbReference type="AlphaFoldDB" id="A0AAD3HTJ0"/>
<feature type="region of interest" description="Disordered" evidence="2">
    <location>
        <begin position="1"/>
        <end position="26"/>
    </location>
</feature>
<protein>
    <submittedName>
        <fullName evidence="3">Uncharacterized protein</fullName>
    </submittedName>
</protein>
<feature type="compositionally biased region" description="Low complexity" evidence="2">
    <location>
        <begin position="784"/>
        <end position="796"/>
    </location>
</feature>
<gene>
    <name evidence="3" type="ORF">Agub_g14988</name>
</gene>
<feature type="compositionally biased region" description="Gly residues" evidence="2">
    <location>
        <begin position="717"/>
        <end position="728"/>
    </location>
</feature>
<evidence type="ECO:0000313" key="3">
    <source>
        <dbReference type="EMBL" id="GFR52416.1"/>
    </source>
</evidence>
<feature type="coiled-coil region" evidence="1">
    <location>
        <begin position="110"/>
        <end position="433"/>
    </location>
</feature>
<feature type="region of interest" description="Disordered" evidence="2">
    <location>
        <begin position="1086"/>
        <end position="1174"/>
    </location>
</feature>